<organism evidence="8 9">
    <name type="scientific">Lachnoclostridium phocaeense</name>
    <dbReference type="NCBI Taxonomy" id="1871021"/>
    <lineage>
        <taxon>Bacteria</taxon>
        <taxon>Bacillati</taxon>
        <taxon>Bacillota</taxon>
        <taxon>Clostridia</taxon>
        <taxon>Lachnospirales</taxon>
        <taxon>Lachnospiraceae</taxon>
    </lineage>
</organism>
<comment type="caution">
    <text evidence="8">The sequence shown here is derived from an EMBL/GenBank/DDBJ whole genome shotgun (WGS) entry which is preliminary data.</text>
</comment>
<evidence type="ECO:0000256" key="1">
    <source>
        <dbReference type="ARBA" id="ARBA00012506"/>
    </source>
</evidence>
<dbReference type="OrthoDB" id="5295945at2"/>
<dbReference type="EMBL" id="DYVY01000116">
    <property type="protein sequence ID" value="HJF94588.1"/>
    <property type="molecule type" value="Genomic_DNA"/>
</dbReference>
<comment type="catalytic activity">
    <reaction evidence="6">
        <text>P(1),P(4)-bis(5'-adenosyl) tetraphosphate + H2O = 2 ADP + 2 H(+)</text>
        <dbReference type="Rhea" id="RHEA:24252"/>
        <dbReference type="ChEBI" id="CHEBI:15377"/>
        <dbReference type="ChEBI" id="CHEBI:15378"/>
        <dbReference type="ChEBI" id="CHEBI:58141"/>
        <dbReference type="ChEBI" id="CHEBI:456216"/>
        <dbReference type="EC" id="3.6.1.41"/>
    </reaction>
</comment>
<keyword evidence="4 8" id="KW-0378">Hydrolase</keyword>
<dbReference type="PROSITE" id="PS51831">
    <property type="entry name" value="HD"/>
    <property type="match status" value="1"/>
</dbReference>
<evidence type="ECO:0000256" key="3">
    <source>
        <dbReference type="ARBA" id="ARBA00022741"/>
    </source>
</evidence>
<name>A0A921I1H0_9FIRM</name>
<dbReference type="AlphaFoldDB" id="A0A921I1H0"/>
<keyword evidence="3" id="KW-0547">Nucleotide-binding</keyword>
<evidence type="ECO:0000313" key="8">
    <source>
        <dbReference type="EMBL" id="HJF94588.1"/>
    </source>
</evidence>
<dbReference type="SMART" id="SM00471">
    <property type="entry name" value="HDc"/>
    <property type="match status" value="1"/>
</dbReference>
<dbReference type="InterPro" id="IPR005249">
    <property type="entry name" value="YqeK"/>
</dbReference>
<dbReference type="PANTHER" id="PTHR35795:SF1">
    <property type="entry name" value="BIS(5'-NUCLEOSYL)-TETRAPHOSPHATASE, SYMMETRICAL"/>
    <property type="match status" value="1"/>
</dbReference>
<evidence type="ECO:0000256" key="2">
    <source>
        <dbReference type="ARBA" id="ARBA00022723"/>
    </source>
</evidence>
<dbReference type="Proteomes" id="UP000769156">
    <property type="component" value="Unassembled WGS sequence"/>
</dbReference>
<dbReference type="Pfam" id="PF01966">
    <property type="entry name" value="HD"/>
    <property type="match status" value="1"/>
</dbReference>
<dbReference type="CDD" id="cd00077">
    <property type="entry name" value="HDc"/>
    <property type="match status" value="1"/>
</dbReference>
<evidence type="ECO:0000256" key="5">
    <source>
        <dbReference type="ARBA" id="ARBA00023004"/>
    </source>
</evidence>
<dbReference type="NCBIfam" id="TIGR00277">
    <property type="entry name" value="HDIG"/>
    <property type="match status" value="1"/>
</dbReference>
<dbReference type="InterPro" id="IPR003607">
    <property type="entry name" value="HD/PDEase_dom"/>
</dbReference>
<evidence type="ECO:0000313" key="9">
    <source>
        <dbReference type="Proteomes" id="UP000769156"/>
    </source>
</evidence>
<keyword evidence="2" id="KW-0479">Metal-binding</keyword>
<dbReference type="GO" id="GO:0000166">
    <property type="term" value="F:nucleotide binding"/>
    <property type="evidence" value="ECO:0007669"/>
    <property type="project" value="UniProtKB-KW"/>
</dbReference>
<feature type="domain" description="HD" evidence="7">
    <location>
        <begin position="20"/>
        <end position="135"/>
    </location>
</feature>
<dbReference type="Gene3D" id="1.10.3210.10">
    <property type="entry name" value="Hypothetical protein af1432"/>
    <property type="match status" value="1"/>
</dbReference>
<dbReference type="InterPro" id="IPR006675">
    <property type="entry name" value="HDIG_dom"/>
</dbReference>
<accession>A0A921I1H0</accession>
<dbReference type="PANTHER" id="PTHR35795">
    <property type="entry name" value="SLR1885 PROTEIN"/>
    <property type="match status" value="1"/>
</dbReference>
<evidence type="ECO:0000256" key="4">
    <source>
        <dbReference type="ARBA" id="ARBA00022801"/>
    </source>
</evidence>
<sequence length="198" mass="22743">MNENIDVMRKKVKKYLDKNRYNHTLGVMYTAGALAMRYGTDMDRALTAGLLHDCAKCIPNDKKIRMCKKNHIFISPAEYANPSLLHAKLGAYLAASKYHIGDRSILNAIACHTTGKPEMTLLDKIIYIADYIEPNRAELPNMAEARRLAFEDIDECLYLLLRDSLVYLQSRGLPVDPATEKTYNYYKKYLRKKEEESL</sequence>
<reference evidence="8" key="1">
    <citation type="journal article" date="2021" name="PeerJ">
        <title>Extensive microbial diversity within the chicken gut microbiome revealed by metagenomics and culture.</title>
        <authorList>
            <person name="Gilroy R."/>
            <person name="Ravi A."/>
            <person name="Getino M."/>
            <person name="Pursley I."/>
            <person name="Horton D.L."/>
            <person name="Alikhan N.F."/>
            <person name="Baker D."/>
            <person name="Gharbi K."/>
            <person name="Hall N."/>
            <person name="Watson M."/>
            <person name="Adriaenssens E.M."/>
            <person name="Foster-Nyarko E."/>
            <person name="Jarju S."/>
            <person name="Secka A."/>
            <person name="Antonio M."/>
            <person name="Oren A."/>
            <person name="Chaudhuri R.R."/>
            <person name="La Ragione R."/>
            <person name="Hildebrand F."/>
            <person name="Pallen M.J."/>
        </authorList>
    </citation>
    <scope>NUCLEOTIDE SEQUENCE</scope>
    <source>
        <strain evidence="8">ChiSjej5B23-16112</strain>
    </source>
</reference>
<dbReference type="EC" id="3.6.1.41" evidence="1"/>
<keyword evidence="5" id="KW-0408">Iron</keyword>
<reference evidence="8" key="2">
    <citation type="submission" date="2021-09" db="EMBL/GenBank/DDBJ databases">
        <authorList>
            <person name="Gilroy R."/>
        </authorList>
    </citation>
    <scope>NUCLEOTIDE SEQUENCE</scope>
    <source>
        <strain evidence="8">ChiSjej5B23-16112</strain>
    </source>
</reference>
<proteinExistence type="predicted"/>
<dbReference type="InterPro" id="IPR051094">
    <property type="entry name" value="Diverse_Catalytic_Enzymes"/>
</dbReference>
<evidence type="ECO:0000259" key="7">
    <source>
        <dbReference type="PROSITE" id="PS51831"/>
    </source>
</evidence>
<evidence type="ECO:0000256" key="6">
    <source>
        <dbReference type="ARBA" id="ARBA00049417"/>
    </source>
</evidence>
<dbReference type="InterPro" id="IPR006674">
    <property type="entry name" value="HD_domain"/>
</dbReference>
<dbReference type="NCBIfam" id="TIGR00488">
    <property type="entry name" value="bis(5'-nucleosyl)-tetraphosphatase (symmetrical) YqeK"/>
    <property type="match status" value="1"/>
</dbReference>
<gene>
    <name evidence="8" type="primary">yqeK</name>
    <name evidence="8" type="ORF">K8V82_07330</name>
</gene>
<protein>
    <recommendedName>
        <fullName evidence="1">bis(5'-nucleosyl)-tetraphosphatase (symmetrical)</fullName>
        <ecNumber evidence="1">3.6.1.41</ecNumber>
    </recommendedName>
</protein>
<dbReference type="SUPFAM" id="SSF109604">
    <property type="entry name" value="HD-domain/PDEase-like"/>
    <property type="match status" value="1"/>
</dbReference>
<dbReference type="GO" id="GO:0046872">
    <property type="term" value="F:metal ion binding"/>
    <property type="evidence" value="ECO:0007669"/>
    <property type="project" value="UniProtKB-KW"/>
</dbReference>
<dbReference type="GO" id="GO:0008803">
    <property type="term" value="F:bis(5'-nucleosyl)-tetraphosphatase (symmetrical) activity"/>
    <property type="evidence" value="ECO:0007669"/>
    <property type="project" value="UniProtKB-EC"/>
</dbReference>